<dbReference type="Proteomes" id="UP001152622">
    <property type="component" value="Chromosome 3"/>
</dbReference>
<keyword evidence="6" id="KW-0560">Oxidoreductase</keyword>
<dbReference type="GO" id="GO:0032542">
    <property type="term" value="F:sulfiredoxin activity"/>
    <property type="evidence" value="ECO:0007669"/>
    <property type="project" value="InterPro"/>
</dbReference>
<dbReference type="InterPro" id="IPR036086">
    <property type="entry name" value="ParB/Sulfiredoxin_sf"/>
</dbReference>
<evidence type="ECO:0000256" key="4">
    <source>
        <dbReference type="ARBA" id="ARBA00022840"/>
    </source>
</evidence>
<comment type="catalytic activity">
    <reaction evidence="8">
        <text>S-hydroxy-S-oxy-L-cysteinyl-[peroxiredoxin] + [protein]-dithiol + ATP = S-hydroxy-L-cysteinyl-[peroxiredoxin] + [protein]-disulfide + ADP + phosphate</text>
        <dbReference type="Rhea" id="RHEA:17545"/>
        <dbReference type="Rhea" id="RHEA-COMP:10593"/>
        <dbReference type="Rhea" id="RHEA-COMP:10594"/>
        <dbReference type="Rhea" id="RHEA-COMP:13681"/>
        <dbReference type="Rhea" id="RHEA-COMP:17976"/>
        <dbReference type="ChEBI" id="CHEBI:29950"/>
        <dbReference type="ChEBI" id="CHEBI:30616"/>
        <dbReference type="ChEBI" id="CHEBI:43474"/>
        <dbReference type="ChEBI" id="CHEBI:50058"/>
        <dbReference type="ChEBI" id="CHEBI:61973"/>
        <dbReference type="ChEBI" id="CHEBI:61974"/>
        <dbReference type="ChEBI" id="CHEBI:456216"/>
        <dbReference type="EC" id="1.8.98.2"/>
    </reaction>
</comment>
<organism evidence="10 11">
    <name type="scientific">Synaphobranchus kaupii</name>
    <name type="common">Kaup's arrowtooth eel</name>
    <dbReference type="NCBI Taxonomy" id="118154"/>
    <lineage>
        <taxon>Eukaryota</taxon>
        <taxon>Metazoa</taxon>
        <taxon>Chordata</taxon>
        <taxon>Craniata</taxon>
        <taxon>Vertebrata</taxon>
        <taxon>Euteleostomi</taxon>
        <taxon>Actinopterygii</taxon>
        <taxon>Neopterygii</taxon>
        <taxon>Teleostei</taxon>
        <taxon>Anguilliformes</taxon>
        <taxon>Synaphobranchidae</taxon>
        <taxon>Synaphobranchus</taxon>
    </lineage>
</organism>
<dbReference type="EC" id="1.8.98.2" evidence="2"/>
<dbReference type="GO" id="GO:0005737">
    <property type="term" value="C:cytoplasm"/>
    <property type="evidence" value="ECO:0007669"/>
    <property type="project" value="TreeGrafter"/>
</dbReference>
<sequence length="137" mass="15352">MMFRKVAVFANNKILPFRKFASNKRTIMDNDKNKSVSIHSDNIDEIHNIPVDVIIRPIPPVLNEQKVRSLMNTIKDPADVSSVPPIDVLWITGKQGGNYYYSFGTSSNDYVAPEGGPKCLKTSLLRQKLFAPDESVS</sequence>
<name>A0A9Q1FY07_SYNKA</name>
<reference evidence="10" key="1">
    <citation type="journal article" date="2023" name="Science">
        <title>Genome structures resolve the early diversification of teleost fishes.</title>
        <authorList>
            <person name="Parey E."/>
            <person name="Louis A."/>
            <person name="Montfort J."/>
            <person name="Bouchez O."/>
            <person name="Roques C."/>
            <person name="Iampietro C."/>
            <person name="Lluch J."/>
            <person name="Castinel A."/>
            <person name="Donnadieu C."/>
            <person name="Desvignes T."/>
            <person name="Floi Bucao C."/>
            <person name="Jouanno E."/>
            <person name="Wen M."/>
            <person name="Mejri S."/>
            <person name="Dirks R."/>
            <person name="Jansen H."/>
            <person name="Henkel C."/>
            <person name="Chen W.J."/>
            <person name="Zahm M."/>
            <person name="Cabau C."/>
            <person name="Klopp C."/>
            <person name="Thompson A.W."/>
            <person name="Robinson-Rechavi M."/>
            <person name="Braasch I."/>
            <person name="Lecointre G."/>
            <person name="Bobe J."/>
            <person name="Postlethwait J.H."/>
            <person name="Berthelot C."/>
            <person name="Roest Crollius H."/>
            <person name="Guiguen Y."/>
        </authorList>
    </citation>
    <scope>NUCLEOTIDE SEQUENCE</scope>
    <source>
        <strain evidence="10">WJC10195</strain>
    </source>
</reference>
<evidence type="ECO:0000256" key="3">
    <source>
        <dbReference type="ARBA" id="ARBA00022741"/>
    </source>
</evidence>
<feature type="domain" description="ParB-like N-terminal" evidence="9">
    <location>
        <begin position="45"/>
        <end position="103"/>
    </location>
</feature>
<dbReference type="OrthoDB" id="10023328at2759"/>
<dbReference type="EMBL" id="JAINUF010000003">
    <property type="protein sequence ID" value="KAJ8369878.1"/>
    <property type="molecule type" value="Genomic_DNA"/>
</dbReference>
<dbReference type="PANTHER" id="PTHR21348">
    <property type="match status" value="1"/>
</dbReference>
<dbReference type="SUPFAM" id="SSF110849">
    <property type="entry name" value="ParB/Sulfiredoxin"/>
    <property type="match status" value="1"/>
</dbReference>
<evidence type="ECO:0000256" key="7">
    <source>
        <dbReference type="ARBA" id="ARBA00023157"/>
    </source>
</evidence>
<evidence type="ECO:0000256" key="2">
    <source>
        <dbReference type="ARBA" id="ARBA00013055"/>
    </source>
</evidence>
<keyword evidence="11" id="KW-1185">Reference proteome</keyword>
<comment type="similarity">
    <text evidence="1">Belongs to the sulfiredoxin family.</text>
</comment>
<evidence type="ECO:0000256" key="8">
    <source>
        <dbReference type="ARBA" id="ARBA00047514"/>
    </source>
</evidence>
<keyword evidence="7" id="KW-1015">Disulfide bond</keyword>
<dbReference type="InterPro" id="IPR003115">
    <property type="entry name" value="ParB_N"/>
</dbReference>
<dbReference type="GO" id="GO:0034599">
    <property type="term" value="P:cellular response to oxidative stress"/>
    <property type="evidence" value="ECO:0007669"/>
    <property type="project" value="TreeGrafter"/>
</dbReference>
<dbReference type="Gene3D" id="3.90.1530.10">
    <property type="entry name" value="Conserved hypothetical protein from pyrococcus furiosus pfu- 392566-001, ParB domain"/>
    <property type="match status" value="1"/>
</dbReference>
<keyword evidence="5" id="KW-0049">Antioxidant</keyword>
<accession>A0A9Q1FY07</accession>
<dbReference type="CDD" id="cd16395">
    <property type="entry name" value="Srx"/>
    <property type="match status" value="1"/>
</dbReference>
<dbReference type="PANTHER" id="PTHR21348:SF2">
    <property type="entry name" value="SULFIREDOXIN-1"/>
    <property type="match status" value="1"/>
</dbReference>
<evidence type="ECO:0000256" key="6">
    <source>
        <dbReference type="ARBA" id="ARBA00023002"/>
    </source>
</evidence>
<dbReference type="InterPro" id="IPR016692">
    <property type="entry name" value="Sulfiredoxin"/>
</dbReference>
<dbReference type="AlphaFoldDB" id="A0A9Q1FY07"/>
<comment type="caution">
    <text evidence="10">The sequence shown here is derived from an EMBL/GenBank/DDBJ whole genome shotgun (WGS) entry which is preliminary data.</text>
</comment>
<proteinExistence type="inferred from homology"/>
<evidence type="ECO:0000259" key="9">
    <source>
        <dbReference type="Pfam" id="PF02195"/>
    </source>
</evidence>
<protein>
    <recommendedName>
        <fullName evidence="2">sulfiredoxin</fullName>
        <ecNumber evidence="2">1.8.98.2</ecNumber>
    </recommendedName>
</protein>
<dbReference type="Pfam" id="PF02195">
    <property type="entry name" value="ParB_N"/>
    <property type="match status" value="1"/>
</dbReference>
<keyword evidence="3" id="KW-0547">Nucleotide-binding</keyword>
<gene>
    <name evidence="10" type="ORF">SKAU_G00099060</name>
</gene>
<evidence type="ECO:0000313" key="11">
    <source>
        <dbReference type="Proteomes" id="UP001152622"/>
    </source>
</evidence>
<keyword evidence="4" id="KW-0067">ATP-binding</keyword>
<evidence type="ECO:0000313" key="10">
    <source>
        <dbReference type="EMBL" id="KAJ8369878.1"/>
    </source>
</evidence>
<evidence type="ECO:0000256" key="5">
    <source>
        <dbReference type="ARBA" id="ARBA00022862"/>
    </source>
</evidence>
<evidence type="ECO:0000256" key="1">
    <source>
        <dbReference type="ARBA" id="ARBA00009609"/>
    </source>
</evidence>